<dbReference type="Proteomes" id="UP000262427">
    <property type="component" value="Chromosome CM"/>
</dbReference>
<reference evidence="1" key="2">
    <citation type="submission" date="2018-01" db="EMBL/GenBank/DDBJ databases">
        <title>Ralstonia pseudosolanacearum P824 infects blueberry.</title>
        <authorList>
            <person name="Bocsanczy A.M."/>
            <person name="Norman D.J."/>
        </authorList>
    </citation>
    <scope>NUCLEOTIDE SEQUENCE</scope>
    <source>
        <strain evidence="1">P824</strain>
    </source>
</reference>
<evidence type="ECO:0000313" key="3">
    <source>
        <dbReference type="EMBL" id="CUV25794.1"/>
    </source>
</evidence>
<evidence type="ECO:0000313" key="8">
    <source>
        <dbReference type="EMBL" id="CUV53468.1"/>
    </source>
</evidence>
<dbReference type="EMBL" id="LN899826">
    <property type="protein sequence ID" value="CUV38750.1"/>
    <property type="molecule type" value="Genomic_DNA"/>
</dbReference>
<dbReference type="EMBL" id="LN899823">
    <property type="protein sequence ID" value="CUV25794.1"/>
    <property type="molecule type" value="Genomic_DNA"/>
</dbReference>
<proteinExistence type="predicted"/>
<evidence type="ECO:0000313" key="7">
    <source>
        <dbReference type="EMBL" id="CUV46237.1"/>
    </source>
</evidence>
<dbReference type="EMBL" id="CP025741">
    <property type="protein sequence ID" value="AYA46675.1"/>
    <property type="molecule type" value="Genomic_DNA"/>
</dbReference>
<dbReference type="EMBL" id="LN899822">
    <property type="protein sequence ID" value="CUV61331.1"/>
    <property type="molecule type" value="Genomic_DNA"/>
</dbReference>
<evidence type="ECO:0000313" key="4">
    <source>
        <dbReference type="EMBL" id="CUV29932.1"/>
    </source>
</evidence>
<evidence type="ECO:0000313" key="9">
    <source>
        <dbReference type="EMBL" id="CUV61331.1"/>
    </source>
</evidence>
<reference evidence="10" key="4">
    <citation type="submission" date="2021-10" db="EMBL/GenBank/DDBJ databases">
        <title>Complete genome sequences of five Ralstonia solancearum strains isolated from sunflower.</title>
        <authorList>
            <person name="She X."/>
            <person name="He Z."/>
        </authorList>
    </citation>
    <scope>NUCLEOTIDE SEQUENCE</scope>
    <source>
        <strain evidence="10">RS638</strain>
    </source>
</reference>
<dbReference type="EMBL" id="LN899824">
    <property type="protein sequence ID" value="CUV29932.1"/>
    <property type="molecule type" value="Genomic_DNA"/>
</dbReference>
<dbReference type="EMBL" id="LN899827">
    <property type="protein sequence ID" value="CUV46237.1"/>
    <property type="molecule type" value="Genomic_DNA"/>
</dbReference>
<evidence type="ECO:0000313" key="5">
    <source>
        <dbReference type="EMBL" id="CUV34491.1"/>
    </source>
</evidence>
<sequence length="170" mass="17061">MDTHDLAPPPNACAADGAQLAGGNLDTLMQRAHELTHAAARALGLDEPAAAQAADDGGVVLNGTLVTVTPMPLEGLAGEAGDGALVVSATLGCRVGALDARALCALFAHAPGVLAVYNAAIGCQPNGELVLHRMVPVHDAVVDTLAQDLVVTQQLAVLLGDAATQVRTPQ</sequence>
<protein>
    <submittedName>
        <fullName evidence="1 9">Type III effector protein chaperone</fullName>
    </submittedName>
</protein>
<dbReference type="EMBL" id="CP085043">
    <property type="protein sequence ID" value="UZF13421.1"/>
    <property type="molecule type" value="Genomic_DNA"/>
</dbReference>
<accession>A0A0K1ZKI7</accession>
<evidence type="ECO:0000313" key="1">
    <source>
        <dbReference type="EMBL" id="AYA46675.1"/>
    </source>
</evidence>
<evidence type="ECO:0000313" key="6">
    <source>
        <dbReference type="EMBL" id="CUV38750.1"/>
    </source>
</evidence>
<dbReference type="AlphaFoldDB" id="A0A0K1ZKI7"/>
<dbReference type="PATRIC" id="fig|305.107.peg.4520"/>
<organism evidence="9">
    <name type="scientific">Ralstonia solanacearum</name>
    <name type="common">Pseudomonas solanacearum</name>
    <dbReference type="NCBI Taxonomy" id="305"/>
    <lineage>
        <taxon>Bacteria</taxon>
        <taxon>Pseudomonadati</taxon>
        <taxon>Pseudomonadota</taxon>
        <taxon>Betaproteobacteria</taxon>
        <taxon>Burkholderiales</taxon>
        <taxon>Burkholderiaceae</taxon>
        <taxon>Ralstonia</taxon>
        <taxon>Ralstonia solanacearum species complex</taxon>
    </lineage>
</organism>
<evidence type="ECO:0000313" key="2">
    <source>
        <dbReference type="EMBL" id="CUV18622.1"/>
    </source>
</evidence>
<dbReference type="EMBL" id="LN899820">
    <property type="protein sequence ID" value="CUV53468.1"/>
    <property type="molecule type" value="Genomic_DNA"/>
</dbReference>
<name>A0A0K1ZKI7_RALSL</name>
<reference evidence="9" key="1">
    <citation type="submission" date="2015-10" db="EMBL/GenBank/DDBJ databases">
        <authorList>
            <person name="Gilbert D.G."/>
        </authorList>
    </citation>
    <scope>NUCLEOTIDE SEQUENCE</scope>
    <source>
        <strain evidence="9">Phyl III-seqv23</strain>
    </source>
</reference>
<gene>
    <name evidence="10" type="ORF">LH706_10055</name>
    <name evidence="2" type="ORF">PSS4_v1_700019</name>
    <name evidence="9" type="ORF">RD1301_v1_1430014</name>
    <name evidence="1" type="ORF">RSP824_09315</name>
    <name evidence="3" type="ORF">RUN1744_v1_1100027</name>
    <name evidence="4" type="ORF">RUN1985_v1_540027</name>
    <name evidence="8" type="ORF">RUN215_v1_140037</name>
    <name evidence="5" type="ORF">TD1301_v1_940014</name>
    <name evidence="6" type="ORF">TF3108_v1_170036</name>
    <name evidence="7" type="ORF">TO10_v1_530018</name>
</gene>
<evidence type="ECO:0000313" key="10">
    <source>
        <dbReference type="EMBL" id="UZF13421.1"/>
    </source>
</evidence>
<evidence type="ECO:0000313" key="11">
    <source>
        <dbReference type="Proteomes" id="UP000262427"/>
    </source>
</evidence>
<dbReference type="EMBL" id="LN899825">
    <property type="protein sequence ID" value="CUV34491.1"/>
    <property type="molecule type" value="Genomic_DNA"/>
</dbReference>
<reference evidence="11" key="3">
    <citation type="submission" date="2018-01" db="EMBL/GenBank/DDBJ databases">
        <title>Raltonia solanacearum P824 infects blueberry.</title>
        <authorList>
            <person name="Bocsanczy A.M."/>
            <person name="Norman D.J."/>
        </authorList>
    </citation>
    <scope>NUCLEOTIDE SEQUENCE [LARGE SCALE GENOMIC DNA]</scope>
    <source>
        <strain evidence="11">P824</strain>
    </source>
</reference>
<dbReference type="EMBL" id="LN899821">
    <property type="protein sequence ID" value="CUV18622.1"/>
    <property type="molecule type" value="Genomic_DNA"/>
</dbReference>